<dbReference type="EMBL" id="HG670358">
    <property type="protein sequence ID" value="CDI76308.1"/>
    <property type="molecule type" value="Genomic_DNA"/>
</dbReference>
<dbReference type="GO" id="GO:0005737">
    <property type="term" value="C:cytoplasm"/>
    <property type="evidence" value="ECO:0007669"/>
    <property type="project" value="UniProtKB-SubCell"/>
</dbReference>
<dbReference type="Gene3D" id="1.25.40.180">
    <property type="match status" value="3"/>
</dbReference>
<reference evidence="7" key="2">
    <citation type="submission" date="2013-10" db="EMBL/GenBank/DDBJ databases">
        <authorList>
            <person name="Aslett M."/>
        </authorList>
    </citation>
    <scope>NUCLEOTIDE SEQUENCE</scope>
    <source>
        <strain evidence="7">Houghton</strain>
    </source>
</reference>
<evidence type="ECO:0000313" key="7">
    <source>
        <dbReference type="EMBL" id="CDI76308.1"/>
    </source>
</evidence>
<dbReference type="Pfam" id="PF02847">
    <property type="entry name" value="MA3"/>
    <property type="match status" value="3"/>
</dbReference>
<dbReference type="OMA" id="MNILSFE"/>
<dbReference type="GO" id="GO:0045892">
    <property type="term" value="P:negative regulation of DNA-templated transcription"/>
    <property type="evidence" value="ECO:0007669"/>
    <property type="project" value="InterPro"/>
</dbReference>
<dbReference type="InterPro" id="IPR039778">
    <property type="entry name" value="PDCD4"/>
</dbReference>
<evidence type="ECO:0000256" key="4">
    <source>
        <dbReference type="ARBA" id="ARBA00022737"/>
    </source>
</evidence>
<evidence type="ECO:0000256" key="1">
    <source>
        <dbReference type="ARBA" id="ARBA00004496"/>
    </source>
</evidence>
<dbReference type="PANTHER" id="PTHR12626">
    <property type="entry name" value="PROGRAMMED CELL DEATH 4"/>
    <property type="match status" value="1"/>
</dbReference>
<sequence>MMADKLLNRKGDMIRDQLECKPVPMDTNDPMYDSETEDDNCFYQVIEVEACDYRSTINNQSCFSVSREPGALVRPPKTADEFRAAVDETLKAFFACADSVDLAARLQALDCRCYHDAFVVYAVRASLDRSTEDQRRMSAEFALLADKGLLTRQQLCRAFEKLVQSADDIELDVPDVASRLFAFIECALLDNCIGADVLSRLPTSFVSKLDPAVVASNIVVQAAVRQMQEFKAALSEFLEDVFESEGVQEAELFLQAQDKPLCQHEFVAKLVVASYSRGSRDRELASNILDRLYGKTLKPDDLQVGFSRLVGAVDDLALDVPQAHDFLTKSLARAVVDELLPPAFLGDRYRLHFGGSGGMQVLKKAQKWLCEQPGKAASERFRKIWTGTDPTMREARIFKHELKACIRKYLDTLDAAEAAKAIIDMNLAPDQDSEVVRKAYIFSMERSKDPEQAAKAVVGLLEQLRALGELDQECIIQGLAQIKDLLPDIELDVPNAQQKICYMVAASRNKGLLPADYVFAEEAVEDGQ</sequence>
<dbReference type="InterPro" id="IPR016024">
    <property type="entry name" value="ARM-type_fold"/>
</dbReference>
<protein>
    <submittedName>
        <fullName evidence="7">MA3 domain protein, putative</fullName>
    </submittedName>
</protein>
<dbReference type="AlphaFoldDB" id="U6GAD6"/>
<accession>U6GAD6</accession>
<evidence type="ECO:0000256" key="3">
    <source>
        <dbReference type="ARBA" id="ARBA00022490"/>
    </source>
</evidence>
<dbReference type="VEuPathDB" id="ToxoDB:EAH_00003070"/>
<evidence type="ECO:0000259" key="6">
    <source>
        <dbReference type="PROSITE" id="PS51366"/>
    </source>
</evidence>
<proteinExistence type="inferred from homology"/>
<dbReference type="InterPro" id="IPR003891">
    <property type="entry name" value="Initiation_fac_eIF4g_MI"/>
</dbReference>
<comment type="subcellular location">
    <subcellularLocation>
        <location evidence="1">Cytoplasm</location>
    </subcellularLocation>
</comment>
<gene>
    <name evidence="7" type="ORF">EAH_00003070</name>
</gene>
<keyword evidence="4" id="KW-0677">Repeat</keyword>
<dbReference type="SUPFAM" id="SSF48371">
    <property type="entry name" value="ARM repeat"/>
    <property type="match status" value="3"/>
</dbReference>
<dbReference type="OrthoDB" id="414546at2759"/>
<feature type="domain" description="MI" evidence="6">
    <location>
        <begin position="229"/>
        <end position="350"/>
    </location>
</feature>
<evidence type="ECO:0000256" key="5">
    <source>
        <dbReference type="ARBA" id="ARBA00023242"/>
    </source>
</evidence>
<evidence type="ECO:0000313" key="8">
    <source>
        <dbReference type="Proteomes" id="UP000018050"/>
    </source>
</evidence>
<dbReference type="GeneID" id="25268377"/>
<dbReference type="PROSITE" id="PS51366">
    <property type="entry name" value="MI"/>
    <property type="match status" value="3"/>
</dbReference>
<organism evidence="7 8">
    <name type="scientific">Eimeria acervulina</name>
    <name type="common">Coccidian parasite</name>
    <dbReference type="NCBI Taxonomy" id="5801"/>
    <lineage>
        <taxon>Eukaryota</taxon>
        <taxon>Sar</taxon>
        <taxon>Alveolata</taxon>
        <taxon>Apicomplexa</taxon>
        <taxon>Conoidasida</taxon>
        <taxon>Coccidia</taxon>
        <taxon>Eucoccidiorida</taxon>
        <taxon>Eimeriorina</taxon>
        <taxon>Eimeriidae</taxon>
        <taxon>Eimeria</taxon>
    </lineage>
</organism>
<feature type="domain" description="MI" evidence="6">
    <location>
        <begin position="81"/>
        <end position="203"/>
    </location>
</feature>
<keyword evidence="8" id="KW-1185">Reference proteome</keyword>
<keyword evidence="5" id="KW-0539">Nucleus</keyword>
<keyword evidence="3" id="KW-0963">Cytoplasm</keyword>
<reference evidence="7" key="1">
    <citation type="submission" date="2013-10" db="EMBL/GenBank/DDBJ databases">
        <title>Genomic analysis of the causative agents of coccidiosis in chickens.</title>
        <authorList>
            <person name="Reid A.J."/>
            <person name="Blake D."/>
            <person name="Billington K."/>
            <person name="Browne H."/>
            <person name="Dunn M."/>
            <person name="Hung S."/>
            <person name="Kawahara F."/>
            <person name="Miranda-Saavedra D."/>
            <person name="Mourier T."/>
            <person name="Nagra H."/>
            <person name="Otto T.D."/>
            <person name="Rawlings N."/>
            <person name="Sanchez A."/>
            <person name="Sanders M."/>
            <person name="Subramaniam C."/>
            <person name="Tay Y."/>
            <person name="Dear P."/>
            <person name="Doerig C."/>
            <person name="Gruber A."/>
            <person name="Parkinson J."/>
            <person name="Shirley M."/>
            <person name="Wan K.L."/>
            <person name="Berriman M."/>
            <person name="Tomley F."/>
            <person name="Pain A."/>
        </authorList>
    </citation>
    <scope>NUCLEOTIDE SEQUENCE</scope>
    <source>
        <strain evidence="7">Houghton</strain>
    </source>
</reference>
<feature type="domain" description="MI" evidence="6">
    <location>
        <begin position="397"/>
        <end position="523"/>
    </location>
</feature>
<comment type="similarity">
    <text evidence="2">Belongs to the PDCD4 family.</text>
</comment>
<dbReference type="PANTHER" id="PTHR12626:SF0">
    <property type="entry name" value="PROGRAMMED CELL DEATH PROTEIN 4"/>
    <property type="match status" value="1"/>
</dbReference>
<dbReference type="RefSeq" id="XP_013253110.1">
    <property type="nucleotide sequence ID" value="XM_013397656.1"/>
</dbReference>
<evidence type="ECO:0000256" key="2">
    <source>
        <dbReference type="ARBA" id="ARBA00005497"/>
    </source>
</evidence>
<name>U6GAD6_EIMAC</name>
<dbReference type="SMART" id="SM00544">
    <property type="entry name" value="MA3"/>
    <property type="match status" value="3"/>
</dbReference>
<dbReference type="Proteomes" id="UP000018050">
    <property type="component" value="Unassembled WGS sequence"/>
</dbReference>